<dbReference type="Gene3D" id="3.40.50.1110">
    <property type="entry name" value="SGNH hydrolase"/>
    <property type="match status" value="1"/>
</dbReference>
<evidence type="ECO:0000313" key="4">
    <source>
        <dbReference type="EMBL" id="SHF67398.1"/>
    </source>
</evidence>
<dbReference type="Proteomes" id="UP000474718">
    <property type="component" value="Unassembled WGS sequence"/>
</dbReference>
<dbReference type="Pfam" id="PF13472">
    <property type="entry name" value="Lipase_GDSL_2"/>
    <property type="match status" value="1"/>
</dbReference>
<reference evidence="3 6" key="3">
    <citation type="journal article" date="2019" name="Nat. Med.">
        <title>A library of human gut bacterial isolates paired with longitudinal multiomics data enables mechanistic microbiome research.</title>
        <authorList>
            <person name="Poyet M."/>
            <person name="Groussin M."/>
            <person name="Gibbons S.M."/>
            <person name="Avila-Pacheco J."/>
            <person name="Jiang X."/>
            <person name="Kearney S.M."/>
            <person name="Perrotta A.R."/>
            <person name="Berdy B."/>
            <person name="Zhao S."/>
            <person name="Lieberman T.D."/>
            <person name="Swanson P.K."/>
            <person name="Smith M."/>
            <person name="Roesemann S."/>
            <person name="Alexander J.E."/>
            <person name="Rich S.A."/>
            <person name="Livny J."/>
            <person name="Vlamakis H."/>
            <person name="Clish C."/>
            <person name="Bullock K."/>
            <person name="Deik A."/>
            <person name="Scott J."/>
            <person name="Pierce K.A."/>
            <person name="Xavier R.J."/>
            <person name="Alm E.J."/>
        </authorList>
    </citation>
    <scope>NUCLEOTIDE SEQUENCE [LARGE SCALE GENOMIC DNA]</scope>
    <source>
        <strain evidence="3 6">BIOML-A2</strain>
    </source>
</reference>
<evidence type="ECO:0000259" key="2">
    <source>
        <dbReference type="Pfam" id="PF13472"/>
    </source>
</evidence>
<keyword evidence="6" id="KW-1185">Reference proteome</keyword>
<dbReference type="EMBL" id="WWVX01000001">
    <property type="protein sequence ID" value="MZL68637.1"/>
    <property type="molecule type" value="Genomic_DNA"/>
</dbReference>
<evidence type="ECO:0000313" key="3">
    <source>
        <dbReference type="EMBL" id="MZL68637.1"/>
    </source>
</evidence>
<dbReference type="AlphaFoldDB" id="A0AAQ1MB57"/>
<dbReference type="RefSeq" id="WP_021658379.1">
    <property type="nucleotide sequence ID" value="NZ_FQVY01000001.1"/>
</dbReference>
<reference evidence="5" key="2">
    <citation type="submission" date="2016-11" db="EMBL/GenBank/DDBJ databases">
        <authorList>
            <person name="Jaros S."/>
            <person name="Januszkiewicz K."/>
            <person name="Wedrychowicz H."/>
        </authorList>
    </citation>
    <scope>NUCLEOTIDE SEQUENCE [LARGE SCALE GENOMIC DNA]</scope>
    <source>
        <strain evidence="5">DSM 4029</strain>
    </source>
</reference>
<sequence>MRRRSKLFSTPQVHIVPKGGRARRALVLSLGAFLCVCLAALLWPRGEGQKNPKQGEANAYRQDGSSSASTAVGGEEGFAPLLPLRDAQRARYFKDAVFVGDGLTAQLAGAGAFGGNGTFLSSERLNPTLLQSGRLFSSGGAEDATALAAIKAADPGKIYLLVGANGVSWLSAEDMVKSLGDFVDRLRQQHPKATIVLSTLPYFDAATQGDHPNYQNTKVEEYNRQLSALCAEKEVYLLDSAQVLSGAYAVGLRDGSLTLADGAADAWADYIFTHTAG</sequence>
<feature type="region of interest" description="Disordered" evidence="1">
    <location>
        <begin position="49"/>
        <end position="72"/>
    </location>
</feature>
<dbReference type="EMBL" id="FQVY01000001">
    <property type="protein sequence ID" value="SHF67398.1"/>
    <property type="molecule type" value="Genomic_DNA"/>
</dbReference>
<accession>A0AAQ1MB57</accession>
<dbReference type="Proteomes" id="UP000184089">
    <property type="component" value="Unassembled WGS sequence"/>
</dbReference>
<evidence type="ECO:0000313" key="5">
    <source>
        <dbReference type="Proteomes" id="UP000184089"/>
    </source>
</evidence>
<protein>
    <submittedName>
        <fullName evidence="4">Lysophospholipase L1</fullName>
    </submittedName>
</protein>
<comment type="caution">
    <text evidence="4">The sequence shown here is derived from an EMBL/GenBank/DDBJ whole genome shotgun (WGS) entry which is preliminary data.</text>
</comment>
<evidence type="ECO:0000313" key="6">
    <source>
        <dbReference type="Proteomes" id="UP000474718"/>
    </source>
</evidence>
<reference evidence="4" key="1">
    <citation type="submission" date="2016-11" db="EMBL/GenBank/DDBJ databases">
        <authorList>
            <person name="Varghese N."/>
            <person name="Submissions S."/>
        </authorList>
    </citation>
    <scope>NUCLEOTIDE SEQUENCE</scope>
    <source>
        <strain evidence="4">DSM 4029</strain>
    </source>
</reference>
<organism evidence="4 5">
    <name type="scientific">Bittarella massiliensis</name>
    <name type="common">ex Durand et al. 2017</name>
    <dbReference type="NCBI Taxonomy" id="1720313"/>
    <lineage>
        <taxon>Bacteria</taxon>
        <taxon>Bacillati</taxon>
        <taxon>Bacillota</taxon>
        <taxon>Clostridia</taxon>
        <taxon>Eubacteriales</taxon>
        <taxon>Oscillospiraceae</taxon>
        <taxon>Bittarella (ex Durand et al. 2017)</taxon>
    </lineage>
</organism>
<gene>
    <name evidence="3" type="ORF">GT747_02450</name>
    <name evidence="4" type="ORF">SAMN05444424_0289</name>
</gene>
<feature type="domain" description="SGNH hydrolase-type esterase" evidence="2">
    <location>
        <begin position="99"/>
        <end position="245"/>
    </location>
</feature>
<dbReference type="InterPro" id="IPR013830">
    <property type="entry name" value="SGNH_hydro"/>
</dbReference>
<dbReference type="InterPro" id="IPR036514">
    <property type="entry name" value="SGNH_hydro_sf"/>
</dbReference>
<dbReference type="SUPFAM" id="SSF52266">
    <property type="entry name" value="SGNH hydrolase"/>
    <property type="match status" value="1"/>
</dbReference>
<name>A0AAQ1MB57_9FIRM</name>
<evidence type="ECO:0000256" key="1">
    <source>
        <dbReference type="SAM" id="MobiDB-lite"/>
    </source>
</evidence>
<proteinExistence type="predicted"/>